<evidence type="ECO:0000256" key="10">
    <source>
        <dbReference type="ARBA" id="ARBA00077809"/>
    </source>
</evidence>
<evidence type="ECO:0000256" key="3">
    <source>
        <dbReference type="ARBA" id="ARBA00023150"/>
    </source>
</evidence>
<dbReference type="CDD" id="cd00754">
    <property type="entry name" value="Ubl_MoaD"/>
    <property type="match status" value="1"/>
</dbReference>
<dbReference type="Pfam" id="PF02597">
    <property type="entry name" value="ThiS"/>
    <property type="match status" value="1"/>
</dbReference>
<dbReference type="InterPro" id="IPR012675">
    <property type="entry name" value="Beta-grasp_dom_sf"/>
</dbReference>
<dbReference type="Gene3D" id="3.10.20.30">
    <property type="match status" value="1"/>
</dbReference>
<keyword evidence="2" id="KW-0547">Nucleotide-binding</keyword>
<dbReference type="EMBL" id="QQAY01000006">
    <property type="protein sequence ID" value="RDI41962.1"/>
    <property type="molecule type" value="Genomic_DNA"/>
</dbReference>
<evidence type="ECO:0000256" key="11">
    <source>
        <dbReference type="ARBA" id="ARBA00078020"/>
    </source>
</evidence>
<accession>A0A370GDU7</accession>
<dbReference type="GO" id="GO:0006777">
    <property type="term" value="P:Mo-molybdopterin cofactor biosynthetic process"/>
    <property type="evidence" value="ECO:0007669"/>
    <property type="project" value="UniProtKB-KW"/>
</dbReference>
<comment type="caution">
    <text evidence="13">The sequence shown here is derived from an EMBL/GenBank/DDBJ whole genome shotgun (WGS) entry which is preliminary data.</text>
</comment>
<organism evidence="13 14">
    <name type="scientific">Falsibacillus pallidus</name>
    <dbReference type="NCBI Taxonomy" id="493781"/>
    <lineage>
        <taxon>Bacteria</taxon>
        <taxon>Bacillati</taxon>
        <taxon>Bacillota</taxon>
        <taxon>Bacilli</taxon>
        <taxon>Bacillales</taxon>
        <taxon>Bacillaceae</taxon>
        <taxon>Falsibacillus</taxon>
    </lineage>
</organism>
<evidence type="ECO:0000256" key="6">
    <source>
        <dbReference type="ARBA" id="ARBA00054425"/>
    </source>
</evidence>
<dbReference type="PANTHER" id="PTHR33359:SF1">
    <property type="entry name" value="MOLYBDOPTERIN SYNTHASE SULFUR CARRIER SUBUNIT"/>
    <property type="match status" value="1"/>
</dbReference>
<proteinExistence type="inferred from homology"/>
<comment type="pathway">
    <text evidence="1">Cofactor biosynthesis; molybdopterin biosynthesis.</text>
</comment>
<comment type="function">
    <text evidence="6">Involved in sulfur transfer in the conversion of molybdopterin precursor Z to molybdopterin.</text>
</comment>
<evidence type="ECO:0000256" key="4">
    <source>
        <dbReference type="ARBA" id="ARBA00024200"/>
    </source>
</evidence>
<comment type="subunit">
    <text evidence="7">Heterotetramer of 2 MoaD subunits and 2 MoaE subunits. Forms a stable heterotetrameric complex of 2 MoaD and 2 MoeB during adenylation of MoaD by MoeB. During catalysis MoaD shuttles between the two heterotetrameric complexes.</text>
</comment>
<dbReference type="NCBIfam" id="TIGR01682">
    <property type="entry name" value="moaD"/>
    <property type="match status" value="1"/>
</dbReference>
<dbReference type="RefSeq" id="WP_245948471.1">
    <property type="nucleotide sequence ID" value="NZ_QQAY01000006.1"/>
</dbReference>
<evidence type="ECO:0000256" key="1">
    <source>
        <dbReference type="ARBA" id="ARBA00005046"/>
    </source>
</evidence>
<keyword evidence="14" id="KW-1185">Reference proteome</keyword>
<evidence type="ECO:0000256" key="2">
    <source>
        <dbReference type="ARBA" id="ARBA00022741"/>
    </source>
</evidence>
<comment type="similarity">
    <text evidence="4">Belongs to the MoaD family.</text>
</comment>
<evidence type="ECO:0000313" key="13">
    <source>
        <dbReference type="EMBL" id="RDI41962.1"/>
    </source>
</evidence>
<dbReference type="InterPro" id="IPR044672">
    <property type="entry name" value="MOCS2A"/>
</dbReference>
<dbReference type="InterPro" id="IPR010038">
    <property type="entry name" value="MoaD_arc-typ"/>
</dbReference>
<dbReference type="Proteomes" id="UP000255326">
    <property type="component" value="Unassembled WGS sequence"/>
</dbReference>
<gene>
    <name evidence="13" type="ORF">DFR59_106121</name>
</gene>
<keyword evidence="3" id="KW-0501">Molybdenum cofactor biosynthesis</keyword>
<dbReference type="FunFam" id="3.10.20.30:FF:000010">
    <property type="entry name" value="Molybdopterin synthase sulfur carrier subunit"/>
    <property type="match status" value="1"/>
</dbReference>
<dbReference type="GO" id="GO:0000166">
    <property type="term" value="F:nucleotide binding"/>
    <property type="evidence" value="ECO:0007669"/>
    <property type="project" value="UniProtKB-KW"/>
</dbReference>
<reference evidence="13 14" key="1">
    <citation type="submission" date="2018-07" db="EMBL/GenBank/DDBJ databases">
        <title>Genomic Encyclopedia of Type Strains, Phase IV (KMG-IV): sequencing the most valuable type-strain genomes for metagenomic binning, comparative biology and taxonomic classification.</title>
        <authorList>
            <person name="Goeker M."/>
        </authorList>
    </citation>
    <scope>NUCLEOTIDE SEQUENCE [LARGE SCALE GENOMIC DNA]</scope>
    <source>
        <strain evidence="13 14">DSM 25281</strain>
    </source>
</reference>
<sequence>MKIKVLLFAHLQEEAGKGEVELELQGDTVKELMAVMEKEYRLTRLPQAMIAVNEEFADEETVLKEGDSVAILPPVSGG</sequence>
<evidence type="ECO:0000256" key="12">
    <source>
        <dbReference type="ARBA" id="ARBA00078992"/>
    </source>
</evidence>
<evidence type="ECO:0000256" key="8">
    <source>
        <dbReference type="ARBA" id="ARBA00075076"/>
    </source>
</evidence>
<dbReference type="AlphaFoldDB" id="A0A370GDU7"/>
<dbReference type="GO" id="GO:1990133">
    <property type="term" value="C:molybdopterin adenylyltransferase complex"/>
    <property type="evidence" value="ECO:0007669"/>
    <property type="project" value="TreeGrafter"/>
</dbReference>
<dbReference type="NCBIfam" id="TIGR01687">
    <property type="entry name" value="moaD_arch"/>
    <property type="match status" value="1"/>
</dbReference>
<evidence type="ECO:0000256" key="5">
    <source>
        <dbReference type="ARBA" id="ARBA00024247"/>
    </source>
</evidence>
<evidence type="ECO:0000313" key="14">
    <source>
        <dbReference type="Proteomes" id="UP000255326"/>
    </source>
</evidence>
<evidence type="ECO:0000256" key="9">
    <source>
        <dbReference type="ARBA" id="ARBA00076711"/>
    </source>
</evidence>
<name>A0A370GDU7_9BACI</name>
<protein>
    <recommendedName>
        <fullName evidence="5">Molybdopterin synthase sulfur carrier subunit</fullName>
    </recommendedName>
    <alternativeName>
        <fullName evidence="11">MPT synthase subunit 1</fullName>
    </alternativeName>
    <alternativeName>
        <fullName evidence="8">Molybdenum cofactor biosynthesis protein D</fullName>
    </alternativeName>
    <alternativeName>
        <fullName evidence="10">Molybdopterin-converting factor small subunit</fullName>
    </alternativeName>
    <alternativeName>
        <fullName evidence="9">Molybdopterin-converting factor subunit 1</fullName>
    </alternativeName>
    <alternativeName>
        <fullName evidence="12">Sulfur carrier protein MoaD</fullName>
    </alternativeName>
</protein>
<evidence type="ECO:0000256" key="7">
    <source>
        <dbReference type="ARBA" id="ARBA00063099"/>
    </source>
</evidence>
<dbReference type="PANTHER" id="PTHR33359">
    <property type="entry name" value="MOLYBDOPTERIN SYNTHASE SULFUR CARRIER SUBUNIT"/>
    <property type="match status" value="1"/>
</dbReference>
<dbReference type="UniPathway" id="UPA00344"/>
<dbReference type="SUPFAM" id="SSF54285">
    <property type="entry name" value="MoaD/ThiS"/>
    <property type="match status" value="1"/>
</dbReference>
<dbReference type="InterPro" id="IPR016155">
    <property type="entry name" value="Mopterin_synth/thiamin_S_b"/>
</dbReference>
<dbReference type="InterPro" id="IPR003749">
    <property type="entry name" value="ThiS/MoaD-like"/>
</dbReference>